<organism evidence="1 2">
    <name type="scientific">Leersia perrieri</name>
    <dbReference type="NCBI Taxonomy" id="77586"/>
    <lineage>
        <taxon>Eukaryota</taxon>
        <taxon>Viridiplantae</taxon>
        <taxon>Streptophyta</taxon>
        <taxon>Embryophyta</taxon>
        <taxon>Tracheophyta</taxon>
        <taxon>Spermatophyta</taxon>
        <taxon>Magnoliopsida</taxon>
        <taxon>Liliopsida</taxon>
        <taxon>Poales</taxon>
        <taxon>Poaceae</taxon>
        <taxon>BOP clade</taxon>
        <taxon>Oryzoideae</taxon>
        <taxon>Oryzeae</taxon>
        <taxon>Oryzinae</taxon>
        <taxon>Leersia</taxon>
    </lineage>
</organism>
<proteinExistence type="predicted"/>
<dbReference type="HOGENOM" id="CLU_3431790_0_0_1"/>
<evidence type="ECO:0000313" key="1">
    <source>
        <dbReference type="EnsemblPlants" id="LPERR04G00740.1"/>
    </source>
</evidence>
<evidence type="ECO:0000313" key="2">
    <source>
        <dbReference type="Proteomes" id="UP000032180"/>
    </source>
</evidence>
<dbReference type="EnsemblPlants" id="LPERR04G00740.1">
    <property type="protein sequence ID" value="LPERR04G00740.1"/>
    <property type="gene ID" value="LPERR04G00740"/>
</dbReference>
<dbReference type="AlphaFoldDB" id="A0A0D9W1Y9"/>
<keyword evidence="2" id="KW-1185">Reference proteome</keyword>
<protein>
    <submittedName>
        <fullName evidence="1">Uncharacterized protein</fullName>
    </submittedName>
</protein>
<reference evidence="1 2" key="1">
    <citation type="submission" date="2012-08" db="EMBL/GenBank/DDBJ databases">
        <title>Oryza genome evolution.</title>
        <authorList>
            <person name="Wing R.A."/>
        </authorList>
    </citation>
    <scope>NUCLEOTIDE SEQUENCE</scope>
</reference>
<reference evidence="2" key="2">
    <citation type="submission" date="2013-12" db="EMBL/GenBank/DDBJ databases">
        <authorList>
            <person name="Yu Y."/>
            <person name="Lee S."/>
            <person name="de Baynast K."/>
            <person name="Wissotski M."/>
            <person name="Liu L."/>
            <person name="Talag J."/>
            <person name="Goicoechea J."/>
            <person name="Angelova A."/>
            <person name="Jetty R."/>
            <person name="Kudrna D."/>
            <person name="Golser W."/>
            <person name="Rivera L."/>
            <person name="Zhang J."/>
            <person name="Wing R."/>
        </authorList>
    </citation>
    <scope>NUCLEOTIDE SEQUENCE</scope>
</reference>
<accession>A0A0D9W1Y9</accession>
<name>A0A0D9W1Y9_9ORYZ</name>
<dbReference type="Proteomes" id="UP000032180">
    <property type="component" value="Chromosome 4"/>
</dbReference>
<dbReference type="Gramene" id="LPERR04G00740.1">
    <property type="protein sequence ID" value="LPERR04G00740.1"/>
    <property type="gene ID" value="LPERR04G00740"/>
</dbReference>
<sequence length="17" mass="1769">MENPAKGKRGRGAGQIV</sequence>
<reference evidence="1" key="3">
    <citation type="submission" date="2015-04" db="UniProtKB">
        <authorList>
            <consortium name="EnsemblPlants"/>
        </authorList>
    </citation>
    <scope>IDENTIFICATION</scope>
</reference>